<accession>C6BA93</accession>
<protein>
    <recommendedName>
        <fullName evidence="3">Damage-inducible mutagenesis protein</fullName>
    </recommendedName>
</protein>
<sequence>MKVNHEIRRPNVVLDSLREQIAQLESASQRKRDFLPFGVASIDERLPCGGLVYGALRECAGGGAGTVDVAAAALFVAGIAARTKGKVVWCLTRHDLFFPARKSPNCLRTRSRSFGRSSRSRG</sequence>
<geneLocation type="plasmid" evidence="1 2">
    <name>pR132504</name>
</geneLocation>
<dbReference type="EMBL" id="CP001626">
    <property type="protein sequence ID" value="ACS60834.1"/>
    <property type="molecule type" value="Genomic_DNA"/>
</dbReference>
<gene>
    <name evidence="1" type="ordered locus">Rleg_6079</name>
</gene>
<dbReference type="KEGG" id="rlg:Rleg_6079"/>
<evidence type="ECO:0008006" key="3">
    <source>
        <dbReference type="Google" id="ProtNLM"/>
    </source>
</evidence>
<proteinExistence type="predicted"/>
<evidence type="ECO:0000313" key="2">
    <source>
        <dbReference type="Proteomes" id="UP000002256"/>
    </source>
</evidence>
<dbReference type="Proteomes" id="UP000002256">
    <property type="component" value="Plasmid pR132504"/>
</dbReference>
<name>C6BA93_RHILS</name>
<keyword evidence="1" id="KW-0614">Plasmid</keyword>
<reference evidence="1 2" key="1">
    <citation type="journal article" date="2010" name="Stand. Genomic Sci.">
        <title>Complete genome sequence of Rhizobium leguminosarum bv. trifolii strain WSM1325, an effective microsymbiont of annual Mediterranean clovers.</title>
        <authorList>
            <person name="Reeve W."/>
            <person name="O'Hara G."/>
            <person name="Chain P."/>
            <person name="Ardley J."/>
            <person name="Brau L."/>
            <person name="Nandesena K."/>
            <person name="Tiwari R."/>
            <person name="Copeland A."/>
            <person name="Nolan M."/>
            <person name="Han C."/>
            <person name="Brettin T."/>
            <person name="Land M."/>
            <person name="Ovchinikova G."/>
            <person name="Ivanova N."/>
            <person name="Mavromatis K."/>
            <person name="Markowitz V."/>
            <person name="Kyrpides N."/>
            <person name="Melino V."/>
            <person name="Denton M."/>
            <person name="Yates R."/>
            <person name="Howieson J."/>
        </authorList>
    </citation>
    <scope>NUCLEOTIDE SEQUENCE [LARGE SCALE GENOMIC DNA]</scope>
    <source>
        <strain evidence="1 2">WSM1325</strain>
        <plasmid evidence="2">Plasmid pR132504</plasmid>
    </source>
</reference>
<dbReference type="AlphaFoldDB" id="C6BA93"/>
<evidence type="ECO:0000313" key="1">
    <source>
        <dbReference type="EMBL" id="ACS60834.1"/>
    </source>
</evidence>
<organism evidence="1 2">
    <name type="scientific">Rhizobium leguminosarum bv. trifolii (strain WSM1325)</name>
    <dbReference type="NCBI Taxonomy" id="395491"/>
    <lineage>
        <taxon>Bacteria</taxon>
        <taxon>Pseudomonadati</taxon>
        <taxon>Pseudomonadota</taxon>
        <taxon>Alphaproteobacteria</taxon>
        <taxon>Hyphomicrobiales</taxon>
        <taxon>Rhizobiaceae</taxon>
        <taxon>Rhizobium/Agrobacterium group</taxon>
        <taxon>Rhizobium</taxon>
    </lineage>
</organism>
<dbReference type="HOGENOM" id="CLU_137375_1_0_5"/>